<reference evidence="1 2" key="1">
    <citation type="submission" date="2019-04" db="EMBL/GenBank/DDBJ databases">
        <title>Annotation for the trematode Fasciola gigantica.</title>
        <authorList>
            <person name="Choi Y.-J."/>
        </authorList>
    </citation>
    <scope>NUCLEOTIDE SEQUENCE [LARGE SCALE GENOMIC DNA]</scope>
    <source>
        <strain evidence="1">Uganda_cow_1</strain>
    </source>
</reference>
<keyword evidence="2" id="KW-1185">Reference proteome</keyword>
<proteinExistence type="predicted"/>
<dbReference type="Gene3D" id="3.40.50.11370">
    <property type="match status" value="1"/>
</dbReference>
<dbReference type="OrthoDB" id="25308at2759"/>
<evidence type="ECO:0000313" key="1">
    <source>
        <dbReference type="EMBL" id="TPP62951.1"/>
    </source>
</evidence>
<name>A0A504YRP1_FASGI</name>
<gene>
    <name evidence="1" type="ORF">FGIG_09618</name>
</gene>
<dbReference type="Proteomes" id="UP000316759">
    <property type="component" value="Unassembled WGS sequence"/>
</dbReference>
<comment type="caution">
    <text evidence="1">The sequence shown here is derived from an EMBL/GenBank/DDBJ whole genome shotgun (WGS) entry which is preliminary data.</text>
</comment>
<dbReference type="EMBL" id="SUNJ01006264">
    <property type="protein sequence ID" value="TPP62951.1"/>
    <property type="molecule type" value="Genomic_DNA"/>
</dbReference>
<accession>A0A504YRP1</accession>
<organism evidence="1 2">
    <name type="scientific">Fasciola gigantica</name>
    <name type="common">Giant liver fluke</name>
    <dbReference type="NCBI Taxonomy" id="46835"/>
    <lineage>
        <taxon>Eukaryota</taxon>
        <taxon>Metazoa</taxon>
        <taxon>Spiralia</taxon>
        <taxon>Lophotrochozoa</taxon>
        <taxon>Platyhelminthes</taxon>
        <taxon>Trematoda</taxon>
        <taxon>Digenea</taxon>
        <taxon>Plagiorchiida</taxon>
        <taxon>Echinostomata</taxon>
        <taxon>Echinostomatoidea</taxon>
        <taxon>Fasciolidae</taxon>
        <taxon>Fasciola</taxon>
    </lineage>
</organism>
<dbReference type="AlphaFoldDB" id="A0A504YRP1"/>
<sequence length="126" mass="14652">MKVCALLMSSGKLQRLDAKRMCDTNSSGDLRFIQLDSVEKLNSIHVDCIVHKVPEFVSPCTDAKVDTLLAHFQSFLKRNPHVVCIDRLEDVQRITRRDEQFKIITEFFKQSDLCKFLFFPKRTHHG</sequence>
<protein>
    <submittedName>
        <fullName evidence="1">Uncharacterized protein</fullName>
    </submittedName>
</protein>
<evidence type="ECO:0000313" key="2">
    <source>
        <dbReference type="Proteomes" id="UP000316759"/>
    </source>
</evidence>